<keyword evidence="1" id="KW-1133">Transmembrane helix</keyword>
<keyword evidence="3" id="KW-1185">Reference proteome</keyword>
<proteinExistence type="predicted"/>
<name>A0A916YCG2_9SPHN</name>
<dbReference type="EMBL" id="BMIO01000003">
    <property type="protein sequence ID" value="GGD40002.1"/>
    <property type="molecule type" value="Genomic_DNA"/>
</dbReference>
<sequence length="245" mass="25627">MIGANREMMLVLGGLFFLIPQMLLGMLLPDVPPGMEDEAATQAAMDIFAVWWPLVLGVAVIQAAGMLTLMVLLCDSGRPVVRDAIRTGIKALGPYVGATLVLVAGMGILALLILLPVTLAAGEAAAAVAMIPILAVALWVNVRTLTLAPVVAVGRERNPFEALKKAWGQTNGSGPRILMMVILFLLAALVISIVTTAIPGTILIATLGQETGQGIVGVIEAFVSTFLMLAWSALIAASYRQFAKA</sequence>
<dbReference type="Proteomes" id="UP000598997">
    <property type="component" value="Unassembled WGS sequence"/>
</dbReference>
<dbReference type="AlphaFoldDB" id="A0A916YCG2"/>
<feature type="transmembrane region" description="Helical" evidence="1">
    <location>
        <begin position="177"/>
        <end position="208"/>
    </location>
</feature>
<evidence type="ECO:0000313" key="3">
    <source>
        <dbReference type="Proteomes" id="UP000598997"/>
    </source>
</evidence>
<evidence type="ECO:0000256" key="1">
    <source>
        <dbReference type="SAM" id="Phobius"/>
    </source>
</evidence>
<evidence type="ECO:0000313" key="2">
    <source>
        <dbReference type="EMBL" id="GGD40002.1"/>
    </source>
</evidence>
<evidence type="ECO:0008006" key="4">
    <source>
        <dbReference type="Google" id="ProtNLM"/>
    </source>
</evidence>
<reference evidence="2 3" key="1">
    <citation type="journal article" date="2014" name="Int. J. Syst. Evol. Microbiol.">
        <title>Complete genome sequence of Corynebacterium casei LMG S-19264T (=DSM 44701T), isolated from a smear-ripened cheese.</title>
        <authorList>
            <consortium name="US DOE Joint Genome Institute (JGI-PGF)"/>
            <person name="Walter F."/>
            <person name="Albersmeier A."/>
            <person name="Kalinowski J."/>
            <person name="Ruckert C."/>
        </authorList>
    </citation>
    <scope>NUCLEOTIDE SEQUENCE [LARGE SCALE GENOMIC DNA]</scope>
    <source>
        <strain evidence="2 3">CGMCC 1.15358</strain>
    </source>
</reference>
<feature type="transmembrane region" description="Helical" evidence="1">
    <location>
        <begin position="95"/>
        <end position="118"/>
    </location>
</feature>
<feature type="transmembrane region" description="Helical" evidence="1">
    <location>
        <begin position="124"/>
        <end position="142"/>
    </location>
</feature>
<organism evidence="2 3">
    <name type="scientific">Croceicoccus pelagius</name>
    <dbReference type="NCBI Taxonomy" id="1703341"/>
    <lineage>
        <taxon>Bacteria</taxon>
        <taxon>Pseudomonadati</taxon>
        <taxon>Pseudomonadota</taxon>
        <taxon>Alphaproteobacteria</taxon>
        <taxon>Sphingomonadales</taxon>
        <taxon>Erythrobacteraceae</taxon>
        <taxon>Croceicoccus</taxon>
    </lineage>
</organism>
<feature type="transmembrane region" description="Helical" evidence="1">
    <location>
        <begin position="49"/>
        <end position="74"/>
    </location>
</feature>
<keyword evidence="1" id="KW-0472">Membrane</keyword>
<protein>
    <recommendedName>
        <fullName evidence="4">Glycerophosphoryl diester phosphodiesterase membrane domain-containing protein</fullName>
    </recommendedName>
</protein>
<gene>
    <name evidence="2" type="ORF">GCM10010989_12730</name>
</gene>
<accession>A0A916YCG2</accession>
<feature type="transmembrane region" description="Helical" evidence="1">
    <location>
        <begin position="214"/>
        <end position="239"/>
    </location>
</feature>
<keyword evidence="1" id="KW-0812">Transmembrane</keyword>
<comment type="caution">
    <text evidence="2">The sequence shown here is derived from an EMBL/GenBank/DDBJ whole genome shotgun (WGS) entry which is preliminary data.</text>
</comment>